<evidence type="ECO:0000256" key="9">
    <source>
        <dbReference type="SAM" id="Phobius"/>
    </source>
</evidence>
<keyword evidence="5" id="KW-0067">ATP-binding</keyword>
<dbReference type="AlphaFoldDB" id="A0A845B211"/>
<keyword evidence="3 9" id="KW-0812">Transmembrane</keyword>
<comment type="subcellular location">
    <subcellularLocation>
        <location evidence="1">Cell membrane</location>
        <topology evidence="1">Multi-pass membrane protein</topology>
    </subcellularLocation>
</comment>
<keyword evidence="2" id="KW-1003">Cell membrane</keyword>
<evidence type="ECO:0000256" key="7">
    <source>
        <dbReference type="ARBA" id="ARBA00023136"/>
    </source>
</evidence>
<keyword evidence="4" id="KW-0547">Nucleotide-binding</keyword>
<evidence type="ECO:0000256" key="2">
    <source>
        <dbReference type="ARBA" id="ARBA00022475"/>
    </source>
</evidence>
<dbReference type="GO" id="GO:0005886">
    <property type="term" value="C:plasma membrane"/>
    <property type="evidence" value="ECO:0007669"/>
    <property type="project" value="UniProtKB-SubCell"/>
</dbReference>
<dbReference type="EMBL" id="WTYL01000002">
    <property type="protein sequence ID" value="MXP44328.1"/>
    <property type="molecule type" value="Genomic_DNA"/>
</dbReference>
<evidence type="ECO:0000256" key="6">
    <source>
        <dbReference type="ARBA" id="ARBA00022989"/>
    </source>
</evidence>
<reference evidence="11 12" key="1">
    <citation type="submission" date="2019-12" db="EMBL/GenBank/DDBJ databases">
        <title>Genomic-based taxomic classification of the family Erythrobacteraceae.</title>
        <authorList>
            <person name="Xu L."/>
        </authorList>
    </citation>
    <scope>NUCLEOTIDE SEQUENCE [LARGE SCALE GENOMIC DNA]</scope>
    <source>
        <strain evidence="11 12">KCTC 42453</strain>
    </source>
</reference>
<dbReference type="CDD" id="cd05387">
    <property type="entry name" value="BY-kinase"/>
    <property type="match status" value="1"/>
</dbReference>
<dbReference type="PANTHER" id="PTHR32309">
    <property type="entry name" value="TYROSINE-PROTEIN KINASE"/>
    <property type="match status" value="1"/>
</dbReference>
<keyword evidence="8" id="KW-0175">Coiled coil</keyword>
<protein>
    <submittedName>
        <fullName evidence="11">Succinoglycan biosynthesis protein exop</fullName>
    </submittedName>
</protein>
<dbReference type="Pfam" id="PF02706">
    <property type="entry name" value="Wzz"/>
    <property type="match status" value="1"/>
</dbReference>
<dbReference type="SUPFAM" id="SSF52540">
    <property type="entry name" value="P-loop containing nucleoside triphosphate hydrolases"/>
    <property type="match status" value="1"/>
</dbReference>
<dbReference type="Proteomes" id="UP000431922">
    <property type="component" value="Unassembled WGS sequence"/>
</dbReference>
<evidence type="ECO:0000256" key="5">
    <source>
        <dbReference type="ARBA" id="ARBA00022840"/>
    </source>
</evidence>
<dbReference type="Gene3D" id="3.40.50.300">
    <property type="entry name" value="P-loop containing nucleotide triphosphate hydrolases"/>
    <property type="match status" value="1"/>
</dbReference>
<comment type="caution">
    <text evidence="11">The sequence shown here is derived from an EMBL/GenBank/DDBJ whole genome shotgun (WGS) entry which is preliminary data.</text>
</comment>
<gene>
    <name evidence="11" type="ORF">GRI65_07650</name>
</gene>
<dbReference type="PANTHER" id="PTHR32309:SF13">
    <property type="entry name" value="FERRIC ENTEROBACTIN TRANSPORT PROTEIN FEPE"/>
    <property type="match status" value="1"/>
</dbReference>
<sequence length="773" mass="84124">MMAELAQTGLANLSRSAALGELRDYTLPPVPNDHLSLRDLVRLLQRHKLLVIFIVASVTLGVLAYQLLSPNQYRSVSQIQVQLIDEVGTNQADVNSRNEQRVANAVRLHRSRSSADAVVRDLDLLDNRAFMKEMGNPEASKAALRQMAITQLLTMVDVTNESGSDLIQLAVTSQNPELAALIANQYPESVSDVRNTNSNERREELMTSLRAEQKDRAEKARLASEKLAEFRRDARMLVGAGSQEDLLQVNRIGAEAASARANSAGSASRSAVVSRAANFHSTAQATSASLQQLQQQEAQLVAEKARLGSLYGPNHPDMVRVTAELSTVEGAILNARNEAVRAAQSVAQADGAQMAELARSQAAQDAARASRLEGSLAALTSKAFQNNANSVQLAELERAALLAETAYASIAERIEQIQAQMQLEGVNTMLVSPAVANYDRISPKPLTFTITAFLGSALLASLVALGIDLLDDRLRTAAQIRRLFRLPTLGMVPLIEGNLTGVIEDSPVIRDPQSMFAEAVRSTYSELRSLPRNYQPQTVMVTSPLPGDGKSTVSLSLAAAAIAMGDKAILVDLDLRRPGLLQKLQGEMDTPDIVDVINGRVELDNILEDHTARPLIEGPRGLSEVEPTGRLVLLSAKRPVRDPAAILTAARLNALILQLREKFDLIVINAPATLAVRDARAMCDLADHTVVVSRWGKTTIDQMKATLESLGGRTDGVIFDQVDYAEHARRQLGDPIQYYMESSSYYSDVAPPRRSMFGQFRRLFGRSPEPVME</sequence>
<proteinExistence type="predicted"/>
<keyword evidence="6 9" id="KW-1133">Transmembrane helix</keyword>
<dbReference type="InterPro" id="IPR003856">
    <property type="entry name" value="LPS_length_determ_N"/>
</dbReference>
<evidence type="ECO:0000256" key="1">
    <source>
        <dbReference type="ARBA" id="ARBA00004651"/>
    </source>
</evidence>
<dbReference type="OrthoDB" id="230260at2"/>
<dbReference type="InterPro" id="IPR050445">
    <property type="entry name" value="Bact_polysacc_biosynth/exp"/>
</dbReference>
<evidence type="ECO:0000256" key="4">
    <source>
        <dbReference type="ARBA" id="ARBA00022741"/>
    </source>
</evidence>
<dbReference type="InterPro" id="IPR027417">
    <property type="entry name" value="P-loop_NTPase"/>
</dbReference>
<evidence type="ECO:0000313" key="12">
    <source>
        <dbReference type="Proteomes" id="UP000431922"/>
    </source>
</evidence>
<evidence type="ECO:0000313" key="11">
    <source>
        <dbReference type="EMBL" id="MXP44328.1"/>
    </source>
</evidence>
<accession>A0A845B211</accession>
<feature type="coiled-coil region" evidence="8">
    <location>
        <begin position="283"/>
        <end position="310"/>
    </location>
</feature>
<evidence type="ECO:0000256" key="8">
    <source>
        <dbReference type="SAM" id="Coils"/>
    </source>
</evidence>
<evidence type="ECO:0000259" key="10">
    <source>
        <dbReference type="Pfam" id="PF02706"/>
    </source>
</evidence>
<keyword evidence="12" id="KW-1185">Reference proteome</keyword>
<dbReference type="GO" id="GO:0004713">
    <property type="term" value="F:protein tyrosine kinase activity"/>
    <property type="evidence" value="ECO:0007669"/>
    <property type="project" value="TreeGrafter"/>
</dbReference>
<dbReference type="RefSeq" id="WP_160755935.1">
    <property type="nucleotide sequence ID" value="NZ_WTYL01000002.1"/>
</dbReference>
<name>A0A845B211_9SPHN</name>
<keyword evidence="7 9" id="KW-0472">Membrane</keyword>
<dbReference type="InterPro" id="IPR005702">
    <property type="entry name" value="Wzc-like_C"/>
</dbReference>
<feature type="domain" description="Polysaccharide chain length determinant N-terminal" evidence="10">
    <location>
        <begin position="34"/>
        <end position="122"/>
    </location>
</feature>
<evidence type="ECO:0000256" key="3">
    <source>
        <dbReference type="ARBA" id="ARBA00022692"/>
    </source>
</evidence>
<organism evidence="11 12">
    <name type="scientific">Allopontixanthobacter sediminis</name>
    <dbReference type="NCBI Taxonomy" id="1689985"/>
    <lineage>
        <taxon>Bacteria</taxon>
        <taxon>Pseudomonadati</taxon>
        <taxon>Pseudomonadota</taxon>
        <taxon>Alphaproteobacteria</taxon>
        <taxon>Sphingomonadales</taxon>
        <taxon>Erythrobacteraceae</taxon>
        <taxon>Allopontixanthobacter</taxon>
    </lineage>
</organism>
<feature type="transmembrane region" description="Helical" evidence="9">
    <location>
        <begin position="49"/>
        <end position="68"/>
    </location>
</feature>